<keyword evidence="3" id="KW-1185">Reference proteome</keyword>
<protein>
    <submittedName>
        <fullName evidence="2">Uncharacterized protein</fullName>
    </submittedName>
</protein>
<sequence length="90" mass="9790">MPSRLPWAARLPCRHSVLRSIVHIASAARSNLTLEQPHASSTHKIVIQPSSPSSPATATHGPADNQFSFPERSKFSLRQTRPRPGKSSGL</sequence>
<organism evidence="2 3">
    <name type="scientific">Linum tenue</name>
    <dbReference type="NCBI Taxonomy" id="586396"/>
    <lineage>
        <taxon>Eukaryota</taxon>
        <taxon>Viridiplantae</taxon>
        <taxon>Streptophyta</taxon>
        <taxon>Embryophyta</taxon>
        <taxon>Tracheophyta</taxon>
        <taxon>Spermatophyta</taxon>
        <taxon>Magnoliopsida</taxon>
        <taxon>eudicotyledons</taxon>
        <taxon>Gunneridae</taxon>
        <taxon>Pentapetalae</taxon>
        <taxon>rosids</taxon>
        <taxon>fabids</taxon>
        <taxon>Malpighiales</taxon>
        <taxon>Linaceae</taxon>
        <taxon>Linum</taxon>
    </lineage>
</organism>
<dbReference type="Proteomes" id="UP001154282">
    <property type="component" value="Unassembled WGS sequence"/>
</dbReference>
<comment type="caution">
    <text evidence="2">The sequence shown here is derived from an EMBL/GenBank/DDBJ whole genome shotgun (WGS) entry which is preliminary data.</text>
</comment>
<name>A0AAV0JNB2_9ROSI</name>
<reference evidence="2" key="1">
    <citation type="submission" date="2022-08" db="EMBL/GenBank/DDBJ databases">
        <authorList>
            <person name="Gutierrez-Valencia J."/>
        </authorList>
    </citation>
    <scope>NUCLEOTIDE SEQUENCE</scope>
</reference>
<dbReference type="AlphaFoldDB" id="A0AAV0JNB2"/>
<gene>
    <name evidence="2" type="ORF">LITE_LOCUS14789</name>
</gene>
<evidence type="ECO:0000313" key="3">
    <source>
        <dbReference type="Proteomes" id="UP001154282"/>
    </source>
</evidence>
<feature type="region of interest" description="Disordered" evidence="1">
    <location>
        <begin position="35"/>
        <end position="90"/>
    </location>
</feature>
<proteinExistence type="predicted"/>
<evidence type="ECO:0000313" key="2">
    <source>
        <dbReference type="EMBL" id="CAI0410475.1"/>
    </source>
</evidence>
<accession>A0AAV0JNB2</accession>
<dbReference type="EMBL" id="CAMGYJ010000005">
    <property type="protein sequence ID" value="CAI0410475.1"/>
    <property type="molecule type" value="Genomic_DNA"/>
</dbReference>
<evidence type="ECO:0000256" key="1">
    <source>
        <dbReference type="SAM" id="MobiDB-lite"/>
    </source>
</evidence>